<protein>
    <submittedName>
        <fullName evidence="1">(northern house mosquito) hypothetical protein</fullName>
    </submittedName>
</protein>
<accession>A0A8D8AT09</accession>
<evidence type="ECO:0000313" key="1">
    <source>
        <dbReference type="EMBL" id="CAG6462983.1"/>
    </source>
</evidence>
<proteinExistence type="predicted"/>
<organism evidence="1">
    <name type="scientific">Culex pipiens</name>
    <name type="common">House mosquito</name>
    <dbReference type="NCBI Taxonomy" id="7175"/>
    <lineage>
        <taxon>Eukaryota</taxon>
        <taxon>Metazoa</taxon>
        <taxon>Ecdysozoa</taxon>
        <taxon>Arthropoda</taxon>
        <taxon>Hexapoda</taxon>
        <taxon>Insecta</taxon>
        <taxon>Pterygota</taxon>
        <taxon>Neoptera</taxon>
        <taxon>Endopterygota</taxon>
        <taxon>Diptera</taxon>
        <taxon>Nematocera</taxon>
        <taxon>Culicoidea</taxon>
        <taxon>Culicidae</taxon>
        <taxon>Culicinae</taxon>
        <taxon>Culicini</taxon>
        <taxon>Culex</taxon>
        <taxon>Culex</taxon>
    </lineage>
</organism>
<reference evidence="1" key="1">
    <citation type="submission" date="2021-05" db="EMBL/GenBank/DDBJ databases">
        <authorList>
            <person name="Alioto T."/>
            <person name="Alioto T."/>
            <person name="Gomez Garrido J."/>
        </authorList>
    </citation>
    <scope>NUCLEOTIDE SEQUENCE</scope>
</reference>
<name>A0A8D8AT09_CULPI</name>
<dbReference type="EMBL" id="HBUE01046915">
    <property type="protein sequence ID" value="CAG6462983.1"/>
    <property type="molecule type" value="Transcribed_RNA"/>
</dbReference>
<sequence length="164" mass="18294">MSIILQTKLLSLYHIQFGSQKILAELSCSFSPNEALGNVTILARPKPSPAVVTVSYRRRTVAGNVFFRAQGSISAVSCSQGSACGAGFCINIHQRIGTTRRHQQQGQKNKNGLLLHFVHKQEWTPPKGLLIENQKKKYSTKLIAWLPSDTLFLFSFLRPAREIN</sequence>
<dbReference type="AlphaFoldDB" id="A0A8D8AT09"/>